<comment type="function">
    <text evidence="14">Part of the ABC transporter complex LptBFG involved in the translocation of lipopolysaccharide (LPS) from the inner membrane to the outer membrane. Probably responsible for energy coupling to the transport system.</text>
</comment>
<gene>
    <name evidence="18" type="ORF">SAMN05444171_3424</name>
</gene>
<dbReference type="NCBIfam" id="TIGR04406">
    <property type="entry name" value="LPS_export_lptB"/>
    <property type="match status" value="1"/>
</dbReference>
<name>A0A1M6Z0U1_9BRAD</name>
<dbReference type="SUPFAM" id="SSF52540">
    <property type="entry name" value="P-loop containing nucleoside triphosphate hydrolases"/>
    <property type="match status" value="1"/>
</dbReference>
<protein>
    <recommendedName>
        <fullName evidence="4">Lipopolysaccharide export system ATP-binding protein LptB</fullName>
    </recommendedName>
</protein>
<dbReference type="SMART" id="SM00382">
    <property type="entry name" value="AAA"/>
    <property type="match status" value="1"/>
</dbReference>
<organism evidence="18 19">
    <name type="scientific">Bradyrhizobium lablabi</name>
    <dbReference type="NCBI Taxonomy" id="722472"/>
    <lineage>
        <taxon>Bacteria</taxon>
        <taxon>Pseudomonadati</taxon>
        <taxon>Pseudomonadota</taxon>
        <taxon>Alphaproteobacteria</taxon>
        <taxon>Hyphomicrobiales</taxon>
        <taxon>Nitrobacteraceae</taxon>
        <taxon>Bradyrhizobium</taxon>
    </lineage>
</organism>
<evidence type="ECO:0000256" key="6">
    <source>
        <dbReference type="ARBA" id="ARBA00022475"/>
    </source>
</evidence>
<evidence type="ECO:0000256" key="11">
    <source>
        <dbReference type="ARBA" id="ARBA00022967"/>
    </source>
</evidence>
<evidence type="ECO:0000256" key="13">
    <source>
        <dbReference type="ARBA" id="ARBA00024722"/>
    </source>
</evidence>
<dbReference type="Pfam" id="PF00005">
    <property type="entry name" value="ABC_tran"/>
    <property type="match status" value="1"/>
</dbReference>
<evidence type="ECO:0000256" key="4">
    <source>
        <dbReference type="ARBA" id="ARBA00017803"/>
    </source>
</evidence>
<dbReference type="PANTHER" id="PTHR45772">
    <property type="entry name" value="CONSERVED COMPONENT OF ABC TRANSPORTER FOR NATURAL AMINO ACIDS-RELATED"/>
    <property type="match status" value="1"/>
</dbReference>
<evidence type="ECO:0000256" key="12">
    <source>
        <dbReference type="ARBA" id="ARBA00023136"/>
    </source>
</evidence>
<reference evidence="18 19" key="1">
    <citation type="submission" date="2016-10" db="EMBL/GenBank/DDBJ databases">
        <authorList>
            <person name="de Groot N.N."/>
        </authorList>
    </citation>
    <scope>NUCLEOTIDE SEQUENCE [LARGE SCALE GENOMIC DNA]</scope>
    <source>
        <strain evidence="18 19">GAS522</strain>
    </source>
</reference>
<dbReference type="InterPro" id="IPR051120">
    <property type="entry name" value="ABC_AA/LPS_Transport"/>
</dbReference>
<dbReference type="PANTHER" id="PTHR45772:SF10">
    <property type="entry name" value="LIPOPOLYSACCHARIDE EXPORT SYSTEM ATP-BINDING PROTEIN LPTB"/>
    <property type="match status" value="1"/>
</dbReference>
<dbReference type="InterPro" id="IPR017871">
    <property type="entry name" value="ABC_transporter-like_CS"/>
</dbReference>
<dbReference type="CDD" id="cd03218">
    <property type="entry name" value="ABC_YhbG"/>
    <property type="match status" value="1"/>
</dbReference>
<dbReference type="Gene3D" id="3.40.50.300">
    <property type="entry name" value="P-loop containing nucleotide triphosphate hydrolases"/>
    <property type="match status" value="1"/>
</dbReference>
<evidence type="ECO:0000256" key="9">
    <source>
        <dbReference type="ARBA" id="ARBA00022741"/>
    </source>
</evidence>
<dbReference type="GO" id="GO:0043190">
    <property type="term" value="C:ATP-binding cassette (ABC) transporter complex"/>
    <property type="evidence" value="ECO:0007669"/>
    <property type="project" value="InterPro"/>
</dbReference>
<dbReference type="PROSITE" id="PS00211">
    <property type="entry name" value="ABC_TRANSPORTER_1"/>
    <property type="match status" value="1"/>
</dbReference>
<proteinExistence type="inferred from homology"/>
<comment type="subunit">
    <text evidence="15">Component of the lipopolysaccharide transport and assembly complex. The LptBFG transporter is composed of two ATP-binding proteins (LptB) and two transmembrane proteins (LptF and LptG).</text>
</comment>
<dbReference type="InterPro" id="IPR030921">
    <property type="entry name" value="LPS_export_LptB"/>
</dbReference>
<evidence type="ECO:0000256" key="8">
    <source>
        <dbReference type="ARBA" id="ARBA00022519"/>
    </source>
</evidence>
<accession>A0A1M6Z0U1</accession>
<keyword evidence="5" id="KW-0813">Transport</keyword>
<keyword evidence="7" id="KW-0963">Cytoplasm</keyword>
<evidence type="ECO:0000256" key="14">
    <source>
        <dbReference type="ARBA" id="ARBA00024818"/>
    </source>
</evidence>
<keyword evidence="8" id="KW-0997">Cell inner membrane</keyword>
<evidence type="ECO:0000256" key="3">
    <source>
        <dbReference type="ARBA" id="ARBA00010865"/>
    </source>
</evidence>
<feature type="region of interest" description="Disordered" evidence="16">
    <location>
        <begin position="1"/>
        <end position="102"/>
    </location>
</feature>
<keyword evidence="12" id="KW-0472">Membrane</keyword>
<keyword evidence="6" id="KW-1003">Cell membrane</keyword>
<dbReference type="InterPro" id="IPR003593">
    <property type="entry name" value="AAA+_ATPase"/>
</dbReference>
<evidence type="ECO:0000256" key="15">
    <source>
        <dbReference type="ARBA" id="ARBA00026081"/>
    </source>
</evidence>
<evidence type="ECO:0000256" key="10">
    <source>
        <dbReference type="ARBA" id="ARBA00022840"/>
    </source>
</evidence>
<dbReference type="Proteomes" id="UP000183208">
    <property type="component" value="Unassembled WGS sequence"/>
</dbReference>
<keyword evidence="9" id="KW-0547">Nucleotide-binding</keyword>
<dbReference type="GO" id="GO:0005737">
    <property type="term" value="C:cytoplasm"/>
    <property type="evidence" value="ECO:0007669"/>
    <property type="project" value="UniProtKB-SubCell"/>
</dbReference>
<dbReference type="InterPro" id="IPR032823">
    <property type="entry name" value="BCA_ABC_TP_C"/>
</dbReference>
<evidence type="ECO:0000313" key="19">
    <source>
        <dbReference type="Proteomes" id="UP000183208"/>
    </source>
</evidence>
<dbReference type="GO" id="GO:0055085">
    <property type="term" value="P:transmembrane transport"/>
    <property type="evidence" value="ECO:0007669"/>
    <property type="project" value="InterPro"/>
</dbReference>
<comment type="function">
    <text evidence="13">Involved in beta-(1--&gt;2)glucan export. Transmembrane domains (TMD) form a pore in the inner membrane and the ATP-binding domain (NBD) is responsible for energy generation.</text>
</comment>
<dbReference type="GO" id="GO:0016887">
    <property type="term" value="F:ATP hydrolysis activity"/>
    <property type="evidence" value="ECO:0007669"/>
    <property type="project" value="InterPro"/>
</dbReference>
<dbReference type="FunFam" id="3.40.50.300:FF:000151">
    <property type="entry name" value="Lipopolysaccharide ABC transporter ATP-binding protein"/>
    <property type="match status" value="1"/>
</dbReference>
<dbReference type="InterPro" id="IPR027417">
    <property type="entry name" value="P-loop_NTPase"/>
</dbReference>
<evidence type="ECO:0000256" key="5">
    <source>
        <dbReference type="ARBA" id="ARBA00022448"/>
    </source>
</evidence>
<dbReference type="EMBL" id="FNTI01000001">
    <property type="protein sequence ID" value="SED19928.1"/>
    <property type="molecule type" value="Genomic_DNA"/>
</dbReference>
<comment type="similarity">
    <text evidence="3">Belongs to the ABC transporter superfamily. Outer membrane lipopolysaccharide export (TC 1.B.42) family.</text>
</comment>
<dbReference type="Pfam" id="PF12399">
    <property type="entry name" value="BCA_ABC_TP_C"/>
    <property type="match status" value="1"/>
</dbReference>
<evidence type="ECO:0000256" key="1">
    <source>
        <dbReference type="ARBA" id="ARBA00004496"/>
    </source>
</evidence>
<dbReference type="InterPro" id="IPR003439">
    <property type="entry name" value="ABC_transporter-like_ATP-bd"/>
</dbReference>
<evidence type="ECO:0000259" key="17">
    <source>
        <dbReference type="PROSITE" id="PS50893"/>
    </source>
</evidence>
<keyword evidence="10 18" id="KW-0067">ATP-binding</keyword>
<evidence type="ECO:0000313" key="18">
    <source>
        <dbReference type="EMBL" id="SED19928.1"/>
    </source>
</evidence>
<evidence type="ECO:0000256" key="7">
    <source>
        <dbReference type="ARBA" id="ARBA00022490"/>
    </source>
</evidence>
<keyword evidence="11" id="KW-1278">Translocase</keyword>
<feature type="compositionally biased region" description="Low complexity" evidence="16">
    <location>
        <begin position="71"/>
        <end position="85"/>
    </location>
</feature>
<dbReference type="GO" id="GO:0005524">
    <property type="term" value="F:ATP binding"/>
    <property type="evidence" value="ECO:0007669"/>
    <property type="project" value="UniProtKB-KW"/>
</dbReference>
<evidence type="ECO:0000256" key="16">
    <source>
        <dbReference type="SAM" id="MobiDB-lite"/>
    </source>
</evidence>
<feature type="domain" description="ABC transporter" evidence="17">
    <location>
        <begin position="112"/>
        <end position="344"/>
    </location>
</feature>
<comment type="subcellular location">
    <subcellularLocation>
        <location evidence="2">Cell inner membrane</location>
        <topology evidence="2">Peripheral membrane protein</topology>
        <orientation evidence="2">Cytoplasmic side</orientation>
    </subcellularLocation>
    <subcellularLocation>
        <location evidence="1">Cytoplasm</location>
    </subcellularLocation>
</comment>
<dbReference type="PROSITE" id="PS50893">
    <property type="entry name" value="ABC_TRANSPORTER_2"/>
    <property type="match status" value="1"/>
</dbReference>
<sequence length="348" mass="38097">MFRRRPAKRGPAGFARSRDDITALGDSFGNMLTSPVRDAPPMARTAPVPGLELPRPQPAAEPALDERPRARAPAPGNPAPNTQAPRAQAPNTQAPKTNGAAAPRFIKRPGYLAVHSVEKSFGTRKVVRGVSIYVRRGEAVGLLGPNGAGKTTVFYMITGLIKADRGAIELDGHDVTKLPMYQRARLGIGYLPQEASIFRGLTVEQNIRAVLEVVEPNKKKREAELNSLLEEFNITRLRKSPSIALSGGERRRVEIARALATRPNYMLLDEPFAGIDPIAVGDIQDLVRHLTNRGIGVLITDHNVRETLGLTDRAYIVYAGEILTEGSPEEIVNDPDVRRLYLGEEFRL</sequence>
<dbReference type="AlphaFoldDB" id="A0A1M6Z0U1"/>
<evidence type="ECO:0000256" key="2">
    <source>
        <dbReference type="ARBA" id="ARBA00004515"/>
    </source>
</evidence>